<name>A0ABW5BFQ2_9PROT</name>
<feature type="transmembrane region" description="Helical" evidence="2">
    <location>
        <begin position="164"/>
        <end position="182"/>
    </location>
</feature>
<keyword evidence="5" id="KW-1185">Reference proteome</keyword>
<feature type="transmembrane region" description="Helical" evidence="2">
    <location>
        <begin position="188"/>
        <end position="208"/>
    </location>
</feature>
<keyword evidence="2" id="KW-1133">Transmembrane helix</keyword>
<keyword evidence="2" id="KW-0472">Membrane</keyword>
<reference evidence="5" key="1">
    <citation type="journal article" date="2019" name="Int. J. Syst. Evol. Microbiol.">
        <title>The Global Catalogue of Microorganisms (GCM) 10K type strain sequencing project: providing services to taxonomists for standard genome sequencing and annotation.</title>
        <authorList>
            <consortium name="The Broad Institute Genomics Platform"/>
            <consortium name="The Broad Institute Genome Sequencing Center for Infectious Disease"/>
            <person name="Wu L."/>
            <person name="Ma J."/>
        </authorList>
    </citation>
    <scope>NUCLEOTIDE SEQUENCE [LARGE SCALE GENOMIC DNA]</scope>
    <source>
        <strain evidence="5">CGMCC 4.7192</strain>
    </source>
</reference>
<dbReference type="Pfam" id="PF00892">
    <property type="entry name" value="EamA"/>
    <property type="match status" value="2"/>
</dbReference>
<feature type="transmembrane region" description="Helical" evidence="2">
    <location>
        <begin position="43"/>
        <end position="61"/>
    </location>
</feature>
<feature type="transmembrane region" description="Helical" evidence="2">
    <location>
        <begin position="136"/>
        <end position="155"/>
    </location>
</feature>
<evidence type="ECO:0000256" key="1">
    <source>
        <dbReference type="SAM" id="MobiDB-lite"/>
    </source>
</evidence>
<dbReference type="EMBL" id="JBHUII010000001">
    <property type="protein sequence ID" value="MFD2204818.1"/>
    <property type="molecule type" value="Genomic_DNA"/>
</dbReference>
<feature type="domain" description="EamA" evidence="3">
    <location>
        <begin position="43"/>
        <end position="178"/>
    </location>
</feature>
<accession>A0ABW5BFQ2</accession>
<feature type="transmembrane region" description="Helical" evidence="2">
    <location>
        <begin position="244"/>
        <end position="266"/>
    </location>
</feature>
<feature type="region of interest" description="Disordered" evidence="1">
    <location>
        <begin position="1"/>
        <end position="30"/>
    </location>
</feature>
<dbReference type="RefSeq" id="WP_380248771.1">
    <property type="nucleotide sequence ID" value="NZ_JBHUII010000001.1"/>
</dbReference>
<gene>
    <name evidence="4" type="ORF">ACFSKO_04325</name>
</gene>
<feature type="domain" description="EamA" evidence="3">
    <location>
        <begin position="190"/>
        <end position="312"/>
    </location>
</feature>
<dbReference type="PANTHER" id="PTHR22911">
    <property type="entry name" value="ACYL-MALONYL CONDENSING ENZYME-RELATED"/>
    <property type="match status" value="1"/>
</dbReference>
<evidence type="ECO:0000259" key="3">
    <source>
        <dbReference type="Pfam" id="PF00892"/>
    </source>
</evidence>
<organism evidence="4 5">
    <name type="scientific">Kiloniella antarctica</name>
    <dbReference type="NCBI Taxonomy" id="1550907"/>
    <lineage>
        <taxon>Bacteria</taxon>
        <taxon>Pseudomonadati</taxon>
        <taxon>Pseudomonadota</taxon>
        <taxon>Alphaproteobacteria</taxon>
        <taxon>Rhodospirillales</taxon>
        <taxon>Kiloniellaceae</taxon>
        <taxon>Kiloniella</taxon>
    </lineage>
</organism>
<dbReference type="InterPro" id="IPR037185">
    <property type="entry name" value="EmrE-like"/>
</dbReference>
<dbReference type="SUPFAM" id="SSF103481">
    <property type="entry name" value="Multidrug resistance efflux transporter EmrE"/>
    <property type="match status" value="2"/>
</dbReference>
<dbReference type="InterPro" id="IPR000620">
    <property type="entry name" value="EamA_dom"/>
</dbReference>
<evidence type="ECO:0000313" key="5">
    <source>
        <dbReference type="Proteomes" id="UP001597294"/>
    </source>
</evidence>
<feature type="transmembrane region" description="Helical" evidence="2">
    <location>
        <begin position="111"/>
        <end position="130"/>
    </location>
</feature>
<evidence type="ECO:0000313" key="4">
    <source>
        <dbReference type="EMBL" id="MFD2204818.1"/>
    </source>
</evidence>
<feature type="transmembrane region" description="Helical" evidence="2">
    <location>
        <begin position="300"/>
        <end position="318"/>
    </location>
</feature>
<dbReference type="Proteomes" id="UP001597294">
    <property type="component" value="Unassembled WGS sequence"/>
</dbReference>
<proteinExistence type="predicted"/>
<dbReference type="PANTHER" id="PTHR22911:SF103">
    <property type="entry name" value="BLR2811 PROTEIN"/>
    <property type="match status" value="1"/>
</dbReference>
<keyword evidence="2" id="KW-0812">Transmembrane</keyword>
<feature type="transmembrane region" description="Helical" evidence="2">
    <location>
        <begin position="73"/>
        <end position="91"/>
    </location>
</feature>
<evidence type="ECO:0000256" key="2">
    <source>
        <dbReference type="SAM" id="Phobius"/>
    </source>
</evidence>
<comment type="caution">
    <text evidence="4">The sequence shown here is derived from an EMBL/GenBank/DDBJ whole genome shotgun (WGS) entry which is preliminary data.</text>
</comment>
<feature type="transmembrane region" description="Helical" evidence="2">
    <location>
        <begin position="220"/>
        <end position="238"/>
    </location>
</feature>
<protein>
    <submittedName>
        <fullName evidence="4">DMT family transporter</fullName>
    </submittedName>
</protein>
<sequence length="328" mass="36516">MNGSLNNEEKSTAASNSASSELQSQFHPTLQQETTIADTTRQGILLAIIAMAAFSSGDAVVKHVAQTYPLPQLLWIRYLILSVLVIGMAVYREGPGGVVKIVRSNNLSLQIFRSIFLVGEAFLFTLSFKLLPIADVHSIVAVAPIFVTALSALWLKEKVGLRRWLAVLIGFAGVMIILRPGFEGFNELFLLPLLAAIAFAFYQILLRISSRYDDGQVSQFYTGIVPLVVVTFLVPFFWVQPDFYGWIALIAGGIFISLGHLFLIFAFQYATPSAVQPFNYTLLVWATLFGWLFYKELPDEWTITGALIVVASGLYTLYRERKRATRQS</sequence>
<feature type="transmembrane region" description="Helical" evidence="2">
    <location>
        <begin position="278"/>
        <end position="294"/>
    </location>
</feature>